<dbReference type="Pfam" id="PF20153">
    <property type="entry name" value="DUF6535"/>
    <property type="match status" value="1"/>
</dbReference>
<dbReference type="Proteomes" id="UP001465976">
    <property type="component" value="Unassembled WGS sequence"/>
</dbReference>
<evidence type="ECO:0000256" key="2">
    <source>
        <dbReference type="SAM" id="Phobius"/>
    </source>
</evidence>
<keyword evidence="2" id="KW-1133">Transmembrane helix</keyword>
<dbReference type="EMBL" id="JBAHYK010001282">
    <property type="protein sequence ID" value="KAL0568676.1"/>
    <property type="molecule type" value="Genomic_DNA"/>
</dbReference>
<accession>A0ABR3F0T1</accession>
<feature type="transmembrane region" description="Helical" evidence="2">
    <location>
        <begin position="636"/>
        <end position="666"/>
    </location>
</feature>
<sequence>MADNKHNTFSTPPGTIHRVCETDIALKESLQEFLDQSPPQEDEVDVTDSRQTSLRDNFGVEDHSAEQPNDMFRRRPTTSPFVFSPIPENASLSTLSFVEDERSLTEDMGRSYSVSNDAQGVENSQRDLRDEWISTGFLPGPSIALSASPEPLPVSQSAPALMQQSTYVSESEELPPTVPNHEHRISPVAELRTGAADPTVTSGEPYSTRDTTVPAADTEPSNAIDQPPAPPGVLSHSPATFPGTAGRLRPFKSVRYADEPRHRASSTPSEVSSEESSDTMPYMSTVPIPSMPGYPIGFFPNPQTAPLPYTSPYSIPQMGPTYHQETTSWQPSEPRIAPWYSPRRSYSFSTPQVYPNQGFTPNATPRYAPRRGYSFSTPQSFPYHDGLPGGPVSNIRPVYHSSAFDPFNHRYPPQAHGDSTGVPVAASPVINPQNPWDQPLSAPQHNATPTHQYGPPTSNPAENGNPNHAASKGGSLPLPLAVNPWEISVIKAAQKYDDEMSRGWKEDLDTLLVFAALFSAVVTAFTVESYRWLSEDPEDATVALLSVISQQLDRNFNGNTSSSPLSTPFKAFNPSVSSALRINSFWFLSIITSLLSAFFGILCKQWLREHTRETQTRSRAEALALRQLRRESFEKWGIPSMIATLPVLLELSLLLFFAGVLELLWILHKVPFAIAAGAVGLGGGLYIITTILPALTILRISLHSPLKNGKENFLESTPLFHFICPFKSPQAWGVFTALRKLIGAFPSLPSFPGAKKHRRLPSLVRKLRQAAHWLSLDLHHVRRFDENPTHFHGLHPFITATPEKDLQVYELQGLRGLVNDFHDIPSMGPHMEKILLNYEPSTVMAAVFNEWKLCTWRTSPIRREDVRACLHDLSLRTSQSHFANEKLRMCIAPDFGLDGRIEDDRARPPASLKSPLHSLAYVQLLYFQQYWTKAVLRQHNVPIMELIRYTELFMGRKEILEQTGIRFPIPFRAMAALWTHPEVIIRHQSIHFIRFYIRSWEYCEGVEDKDDERFALIAALAEHLKTAWTPGRESAIVTTEAGLQLLSFIEKEIFQKRLFGNPRYNDPRGRAGMLAWVAGMELIHGQCSIKIWLIVLRTRKNSSYRLEKQRLKENVRRALSATSRDYSPLDLAATALLRLRHLRYRDFHVAQNSGV</sequence>
<keyword evidence="2" id="KW-0472">Membrane</keyword>
<proteinExistence type="predicted"/>
<evidence type="ECO:0000313" key="4">
    <source>
        <dbReference type="EMBL" id="KAL0568676.1"/>
    </source>
</evidence>
<feature type="region of interest" description="Disordered" evidence="1">
    <location>
        <begin position="33"/>
        <end position="76"/>
    </location>
</feature>
<evidence type="ECO:0000256" key="1">
    <source>
        <dbReference type="SAM" id="MobiDB-lite"/>
    </source>
</evidence>
<feature type="transmembrane region" description="Helical" evidence="2">
    <location>
        <begin position="672"/>
        <end position="698"/>
    </location>
</feature>
<feature type="compositionally biased region" description="Polar residues" evidence="1">
    <location>
        <begin position="199"/>
        <end position="211"/>
    </location>
</feature>
<keyword evidence="2" id="KW-0812">Transmembrane</keyword>
<feature type="compositionally biased region" description="Polar residues" evidence="1">
    <location>
        <begin position="430"/>
        <end position="468"/>
    </location>
</feature>
<evidence type="ECO:0000259" key="3">
    <source>
        <dbReference type="Pfam" id="PF20153"/>
    </source>
</evidence>
<reference evidence="4 5" key="1">
    <citation type="submission" date="2024-02" db="EMBL/GenBank/DDBJ databases">
        <title>A draft genome for the cacao thread blight pathogen Marasmius crinis-equi.</title>
        <authorList>
            <person name="Cohen S.P."/>
            <person name="Baruah I.K."/>
            <person name="Amoako-Attah I."/>
            <person name="Bukari Y."/>
            <person name="Meinhardt L.W."/>
            <person name="Bailey B.A."/>
        </authorList>
    </citation>
    <scope>NUCLEOTIDE SEQUENCE [LARGE SCALE GENOMIC DNA]</scope>
    <source>
        <strain evidence="4 5">GH-76</strain>
    </source>
</reference>
<name>A0ABR3F0T1_9AGAR</name>
<gene>
    <name evidence="4" type="ORF">V5O48_013308</name>
</gene>
<evidence type="ECO:0000313" key="5">
    <source>
        <dbReference type="Proteomes" id="UP001465976"/>
    </source>
</evidence>
<keyword evidence="5" id="KW-1185">Reference proteome</keyword>
<protein>
    <recommendedName>
        <fullName evidence="3">DUF6535 domain-containing protein</fullName>
    </recommendedName>
</protein>
<feature type="region of interest" description="Disordered" evidence="1">
    <location>
        <begin position="409"/>
        <end position="475"/>
    </location>
</feature>
<dbReference type="InterPro" id="IPR045338">
    <property type="entry name" value="DUF6535"/>
</dbReference>
<feature type="domain" description="DUF6535" evidence="3">
    <location>
        <begin position="489"/>
        <end position="665"/>
    </location>
</feature>
<organism evidence="4 5">
    <name type="scientific">Marasmius crinis-equi</name>
    <dbReference type="NCBI Taxonomy" id="585013"/>
    <lineage>
        <taxon>Eukaryota</taxon>
        <taxon>Fungi</taxon>
        <taxon>Dikarya</taxon>
        <taxon>Basidiomycota</taxon>
        <taxon>Agaricomycotina</taxon>
        <taxon>Agaricomycetes</taxon>
        <taxon>Agaricomycetidae</taxon>
        <taxon>Agaricales</taxon>
        <taxon>Marasmiineae</taxon>
        <taxon>Marasmiaceae</taxon>
        <taxon>Marasmius</taxon>
    </lineage>
</organism>
<comment type="caution">
    <text evidence="4">The sequence shown here is derived from an EMBL/GenBank/DDBJ whole genome shotgun (WGS) entry which is preliminary data.</text>
</comment>
<feature type="transmembrane region" description="Helical" evidence="2">
    <location>
        <begin position="584"/>
        <end position="603"/>
    </location>
</feature>
<feature type="region of interest" description="Disordered" evidence="1">
    <location>
        <begin position="192"/>
        <end position="284"/>
    </location>
</feature>